<dbReference type="Proteomes" id="UP000184516">
    <property type="component" value="Unassembled WGS sequence"/>
</dbReference>
<dbReference type="FunFam" id="3.40.390.10:FF:000009">
    <property type="entry name" value="Oligopeptidase A"/>
    <property type="match status" value="1"/>
</dbReference>
<dbReference type="InterPro" id="IPR034005">
    <property type="entry name" value="M3A_DCP"/>
</dbReference>
<dbReference type="GO" id="GO:0004180">
    <property type="term" value="F:carboxypeptidase activity"/>
    <property type="evidence" value="ECO:0007669"/>
    <property type="project" value="TreeGrafter"/>
</dbReference>
<sequence length="685" mass="78086">MVQNKNIDITMKVLTQKFQTKHNTAPFSQIKLADYQPAFIENIAAAKAEIDAIINNPEAPTFENTIEALDFSGNALDRLSSIFFNLNSAETCDEMQKIAQEVSPLLTEFSNDITLNEDLFLRIKTVYEQKDSLNLTPEQATLLDKKFKSFSRNGALLSEDKKLKLREIDTELAKLKLTYGENVLAETNNYQLHITNESDLKGLPEGTIEAAKSLAKSKELEGWIFTLDFPSYIPFVTYADNRELRKEIAIAAGKKAFQNNEFDNQEITLKIAKLRFERANLLGYETHSHFVLEERMAQNPNKVKSFLNDLLAKAKPAAQREFAELTAFAKELDGIDHLEKWDGAYYSEKLKQKLFNLDDEKLKPYFQLENVLNGAFTVANKLFGLTFTEIFDIDKYHEEVTTYEVKDEFGELVAIFYADFFPRKGKRNGAWMTSFKSQYIKDGKNERPHISNVCNFTKPTETKPSLLTFNEVTTLFHEFGHGLHGMLANTTYPSLSGTSVYWDFVELPSQVMENWCYEPEALALFAKHYETGEIIPQEYVEKIKESASFQEGMATLRQLSFGLLDMAFHSNNPTEITNVKAFEKTAFEGTTLYPDVAENCMSVSFSHIFQGGYSSGYYSYKWAEVLDADAFAYFQEKGIFNKEVAAKFKDNVLSKGGTELPMELYKRFRGQEPKPDALLKRAGLI</sequence>
<dbReference type="PANTHER" id="PTHR43660:SF1">
    <property type="entry name" value="DIPEPTIDYL CARBOXYPEPTIDASE"/>
    <property type="match status" value="1"/>
</dbReference>
<dbReference type="InterPro" id="IPR045090">
    <property type="entry name" value="Pept_M3A_M3B"/>
</dbReference>
<keyword evidence="5 7" id="KW-0862">Zinc</keyword>
<dbReference type="Gene3D" id="1.10.1370.40">
    <property type="match status" value="1"/>
</dbReference>
<dbReference type="GO" id="GO:0046872">
    <property type="term" value="F:metal ion binding"/>
    <property type="evidence" value="ECO:0007669"/>
    <property type="project" value="UniProtKB-UniRule"/>
</dbReference>
<keyword evidence="10" id="KW-1185">Reference proteome</keyword>
<protein>
    <submittedName>
        <fullName evidence="9">Peptidyl-dipeptidase Dcp</fullName>
    </submittedName>
</protein>
<evidence type="ECO:0000256" key="1">
    <source>
        <dbReference type="ARBA" id="ARBA00006040"/>
    </source>
</evidence>
<proteinExistence type="inferred from homology"/>
<dbReference type="SUPFAM" id="SSF55486">
    <property type="entry name" value="Metalloproteases ('zincins'), catalytic domain"/>
    <property type="match status" value="1"/>
</dbReference>
<reference evidence="10" key="1">
    <citation type="submission" date="2016-11" db="EMBL/GenBank/DDBJ databases">
        <authorList>
            <person name="Varghese N."/>
            <person name="Submissions S."/>
        </authorList>
    </citation>
    <scope>NUCLEOTIDE SEQUENCE [LARGE SCALE GENOMIC DNA]</scope>
    <source>
        <strain evidence="10">DSM 19978</strain>
    </source>
</reference>
<dbReference type="EMBL" id="FQWB01000004">
    <property type="protein sequence ID" value="SHG50206.1"/>
    <property type="molecule type" value="Genomic_DNA"/>
</dbReference>
<comment type="cofactor">
    <cofactor evidence="7">
        <name>Zn(2+)</name>
        <dbReference type="ChEBI" id="CHEBI:29105"/>
    </cofactor>
    <text evidence="7">Binds 1 zinc ion.</text>
</comment>
<name>A0A1M5KBH2_9FLAO</name>
<dbReference type="GO" id="GO:0006508">
    <property type="term" value="P:proteolysis"/>
    <property type="evidence" value="ECO:0007669"/>
    <property type="project" value="UniProtKB-KW"/>
</dbReference>
<evidence type="ECO:0000313" key="10">
    <source>
        <dbReference type="Proteomes" id="UP000184516"/>
    </source>
</evidence>
<dbReference type="Pfam" id="PF01432">
    <property type="entry name" value="Peptidase_M3"/>
    <property type="match status" value="1"/>
</dbReference>
<comment type="similarity">
    <text evidence="1 7">Belongs to the peptidase M3 family.</text>
</comment>
<dbReference type="Gene3D" id="1.10.1370.10">
    <property type="entry name" value="Neurolysin, domain 3"/>
    <property type="match status" value="1"/>
</dbReference>
<evidence type="ECO:0000256" key="7">
    <source>
        <dbReference type="RuleBase" id="RU003435"/>
    </source>
</evidence>
<evidence type="ECO:0000256" key="6">
    <source>
        <dbReference type="ARBA" id="ARBA00023049"/>
    </source>
</evidence>
<keyword evidence="4 7" id="KW-0378">Hydrolase</keyword>
<evidence type="ECO:0000256" key="3">
    <source>
        <dbReference type="ARBA" id="ARBA00022723"/>
    </source>
</evidence>
<dbReference type="PANTHER" id="PTHR43660">
    <property type="entry name" value="DIPEPTIDYL CARBOXYPEPTIDASE"/>
    <property type="match status" value="1"/>
</dbReference>
<evidence type="ECO:0000259" key="8">
    <source>
        <dbReference type="Pfam" id="PF01432"/>
    </source>
</evidence>
<dbReference type="STRING" id="468056.SAMN05443549_104252"/>
<dbReference type="InterPro" id="IPR001567">
    <property type="entry name" value="Pept_M3A_M3B_dom"/>
</dbReference>
<dbReference type="CDD" id="cd06456">
    <property type="entry name" value="M3A_DCP"/>
    <property type="match status" value="1"/>
</dbReference>
<keyword evidence="6 7" id="KW-0482">Metalloprotease</keyword>
<dbReference type="InterPro" id="IPR024079">
    <property type="entry name" value="MetalloPept_cat_dom_sf"/>
</dbReference>
<keyword evidence="3 7" id="KW-0479">Metal-binding</keyword>
<dbReference type="InterPro" id="IPR024077">
    <property type="entry name" value="Neurolysin/TOP_dom2"/>
</dbReference>
<dbReference type="GO" id="GO:0005829">
    <property type="term" value="C:cytosol"/>
    <property type="evidence" value="ECO:0007669"/>
    <property type="project" value="TreeGrafter"/>
</dbReference>
<feature type="domain" description="Peptidase M3A/M3B catalytic" evidence="8">
    <location>
        <begin position="236"/>
        <end position="683"/>
    </location>
</feature>
<dbReference type="GO" id="GO:0004222">
    <property type="term" value="F:metalloendopeptidase activity"/>
    <property type="evidence" value="ECO:0007669"/>
    <property type="project" value="InterPro"/>
</dbReference>
<accession>A0A1M5KBH2</accession>
<evidence type="ECO:0000313" key="9">
    <source>
        <dbReference type="EMBL" id="SHG50206.1"/>
    </source>
</evidence>
<evidence type="ECO:0000256" key="5">
    <source>
        <dbReference type="ARBA" id="ARBA00022833"/>
    </source>
</evidence>
<evidence type="ECO:0000256" key="2">
    <source>
        <dbReference type="ARBA" id="ARBA00022670"/>
    </source>
</evidence>
<gene>
    <name evidence="9" type="ORF">SAMN05443549_104252</name>
</gene>
<keyword evidence="2 7" id="KW-0645">Protease</keyword>
<organism evidence="9 10">
    <name type="scientific">Flavobacterium fluvii</name>
    <dbReference type="NCBI Taxonomy" id="468056"/>
    <lineage>
        <taxon>Bacteria</taxon>
        <taxon>Pseudomonadati</taxon>
        <taxon>Bacteroidota</taxon>
        <taxon>Flavobacteriia</taxon>
        <taxon>Flavobacteriales</taxon>
        <taxon>Flavobacteriaceae</taxon>
        <taxon>Flavobacterium</taxon>
    </lineage>
</organism>
<dbReference type="Gene3D" id="3.40.390.10">
    <property type="entry name" value="Collagenase (Catalytic Domain)"/>
    <property type="match status" value="1"/>
</dbReference>
<dbReference type="AlphaFoldDB" id="A0A1M5KBH2"/>
<evidence type="ECO:0000256" key="4">
    <source>
        <dbReference type="ARBA" id="ARBA00022801"/>
    </source>
</evidence>